<keyword evidence="7" id="KW-0460">Magnesium</keyword>
<evidence type="ECO:0000259" key="12">
    <source>
        <dbReference type="Pfam" id="PF08544"/>
    </source>
</evidence>
<evidence type="ECO:0000256" key="2">
    <source>
        <dbReference type="ARBA" id="ARBA00022679"/>
    </source>
</evidence>
<dbReference type="EC" id="2.7.1.6" evidence="10"/>
<dbReference type="AlphaFoldDB" id="A0A7Y3RMA1"/>
<evidence type="ECO:0000256" key="6">
    <source>
        <dbReference type="ARBA" id="ARBA00022840"/>
    </source>
</evidence>
<evidence type="ECO:0000256" key="3">
    <source>
        <dbReference type="ARBA" id="ARBA00022723"/>
    </source>
</evidence>
<dbReference type="PANTHER" id="PTHR10457:SF7">
    <property type="entry name" value="GALACTOKINASE-RELATED"/>
    <property type="match status" value="1"/>
</dbReference>
<dbReference type="PRINTS" id="PR00959">
    <property type="entry name" value="MEVGALKINASE"/>
</dbReference>
<dbReference type="InterPro" id="IPR000705">
    <property type="entry name" value="Galactokinase"/>
</dbReference>
<dbReference type="PIRSF" id="PIRSF000530">
    <property type="entry name" value="Galactokinase"/>
    <property type="match status" value="1"/>
</dbReference>
<dbReference type="Pfam" id="PF10509">
    <property type="entry name" value="GalKase_gal_bdg"/>
    <property type="match status" value="1"/>
</dbReference>
<organism evidence="14 15">
    <name type="scientific">Parvularcula mediterranea</name>
    <dbReference type="NCBI Taxonomy" id="2732508"/>
    <lineage>
        <taxon>Bacteria</taxon>
        <taxon>Pseudomonadati</taxon>
        <taxon>Pseudomonadota</taxon>
        <taxon>Alphaproteobacteria</taxon>
        <taxon>Parvularculales</taxon>
        <taxon>Parvularculaceae</taxon>
        <taxon>Parvularcula</taxon>
    </lineage>
</organism>
<evidence type="ECO:0000259" key="11">
    <source>
        <dbReference type="Pfam" id="PF00288"/>
    </source>
</evidence>
<keyword evidence="8" id="KW-0299">Galactose metabolism</keyword>
<dbReference type="PANTHER" id="PTHR10457">
    <property type="entry name" value="MEVALONATE KINASE/GALACTOKINASE"/>
    <property type="match status" value="1"/>
</dbReference>
<evidence type="ECO:0000256" key="1">
    <source>
        <dbReference type="ARBA" id="ARBA00006566"/>
    </source>
</evidence>
<dbReference type="RefSeq" id="WP_173198267.1">
    <property type="nucleotide sequence ID" value="NZ_JABFCX010000002.1"/>
</dbReference>
<dbReference type="NCBIfam" id="TIGR00131">
    <property type="entry name" value="gal_kin"/>
    <property type="match status" value="1"/>
</dbReference>
<dbReference type="InterPro" id="IPR036554">
    <property type="entry name" value="GHMP_kinase_C_sf"/>
</dbReference>
<evidence type="ECO:0000256" key="10">
    <source>
        <dbReference type="NCBIfam" id="TIGR00131"/>
    </source>
</evidence>
<dbReference type="InterPro" id="IPR014721">
    <property type="entry name" value="Ribsml_uS5_D2-typ_fold_subgr"/>
</dbReference>
<dbReference type="GO" id="GO:0005829">
    <property type="term" value="C:cytosol"/>
    <property type="evidence" value="ECO:0007669"/>
    <property type="project" value="TreeGrafter"/>
</dbReference>
<evidence type="ECO:0000313" key="15">
    <source>
        <dbReference type="Proteomes" id="UP000536835"/>
    </source>
</evidence>
<reference evidence="14 15" key="1">
    <citation type="submission" date="2020-05" db="EMBL/GenBank/DDBJ databases">
        <title>Parvularcula mediterraneae sp. nov., isolated from polypropylene straw from shallow seawater of the seashore of Laganas in Zakynthos island, Greece.</title>
        <authorList>
            <person name="Szabo I."/>
            <person name="Al-Omari J."/>
            <person name="Rado J."/>
            <person name="Szerdahelyi G.S."/>
        </authorList>
    </citation>
    <scope>NUCLEOTIDE SEQUENCE [LARGE SCALE GENOMIC DNA]</scope>
    <source>
        <strain evidence="14 15">ZS-1/3</strain>
    </source>
</reference>
<accession>A0A7Y3RMA1</accession>
<dbReference type="Pfam" id="PF08544">
    <property type="entry name" value="GHMP_kinases_C"/>
    <property type="match status" value="1"/>
</dbReference>
<dbReference type="Gene3D" id="3.30.230.10">
    <property type="match status" value="1"/>
</dbReference>
<keyword evidence="2 14" id="KW-0808">Transferase</keyword>
<protein>
    <recommendedName>
        <fullName evidence="10">Galactokinase</fullName>
        <ecNumber evidence="10">2.7.1.6</ecNumber>
    </recommendedName>
</protein>
<feature type="domain" description="Galactokinase N-terminal" evidence="13">
    <location>
        <begin position="6"/>
        <end position="54"/>
    </location>
</feature>
<evidence type="ECO:0000256" key="8">
    <source>
        <dbReference type="ARBA" id="ARBA00023144"/>
    </source>
</evidence>
<dbReference type="InterPro" id="IPR013750">
    <property type="entry name" value="GHMP_kinase_C_dom"/>
</dbReference>
<dbReference type="InterPro" id="IPR020568">
    <property type="entry name" value="Ribosomal_Su5_D2-typ_SF"/>
</dbReference>
<dbReference type="Gene3D" id="3.30.70.890">
    <property type="entry name" value="GHMP kinase, C-terminal domain"/>
    <property type="match status" value="1"/>
</dbReference>
<dbReference type="InterPro" id="IPR006204">
    <property type="entry name" value="GHMP_kinase_N_dom"/>
</dbReference>
<dbReference type="Pfam" id="PF00288">
    <property type="entry name" value="GHMP_kinases_N"/>
    <property type="match status" value="1"/>
</dbReference>
<keyword evidence="15" id="KW-1185">Reference proteome</keyword>
<evidence type="ECO:0000259" key="13">
    <source>
        <dbReference type="Pfam" id="PF10509"/>
    </source>
</evidence>
<name>A0A7Y3RMA1_9PROT</name>
<dbReference type="InterPro" id="IPR019741">
    <property type="entry name" value="Galactokinase_CS"/>
</dbReference>
<feature type="domain" description="GHMP kinase C-terminal" evidence="12">
    <location>
        <begin position="270"/>
        <end position="344"/>
    </location>
</feature>
<evidence type="ECO:0000256" key="4">
    <source>
        <dbReference type="ARBA" id="ARBA00022741"/>
    </source>
</evidence>
<dbReference type="GO" id="GO:0005524">
    <property type="term" value="F:ATP binding"/>
    <property type="evidence" value="ECO:0007669"/>
    <property type="project" value="UniProtKB-UniRule"/>
</dbReference>
<keyword evidence="9" id="KW-0119">Carbohydrate metabolism</keyword>
<dbReference type="PROSITE" id="PS00106">
    <property type="entry name" value="GALACTOKINASE"/>
    <property type="match status" value="1"/>
</dbReference>
<dbReference type="FunFam" id="3.30.70.890:FF:000001">
    <property type="entry name" value="Galactokinase"/>
    <property type="match status" value="1"/>
</dbReference>
<keyword evidence="4" id="KW-0547">Nucleotide-binding</keyword>
<proteinExistence type="inferred from homology"/>
<evidence type="ECO:0000256" key="7">
    <source>
        <dbReference type="ARBA" id="ARBA00022842"/>
    </source>
</evidence>
<dbReference type="Proteomes" id="UP000536835">
    <property type="component" value="Unassembled WGS sequence"/>
</dbReference>
<dbReference type="SUPFAM" id="SSF54211">
    <property type="entry name" value="Ribosomal protein S5 domain 2-like"/>
    <property type="match status" value="1"/>
</dbReference>
<comment type="caution">
    <text evidence="14">The sequence shown here is derived from an EMBL/GenBank/DDBJ whole genome shotgun (WGS) entry which is preliminary data.</text>
</comment>
<evidence type="ECO:0000256" key="5">
    <source>
        <dbReference type="ARBA" id="ARBA00022777"/>
    </source>
</evidence>
<dbReference type="InterPro" id="IPR006206">
    <property type="entry name" value="Mevalonate/galactokinase"/>
</dbReference>
<dbReference type="EMBL" id="JABFCX010000002">
    <property type="protein sequence ID" value="NNU16215.1"/>
    <property type="molecule type" value="Genomic_DNA"/>
</dbReference>
<dbReference type="GO" id="GO:0004335">
    <property type="term" value="F:galactokinase activity"/>
    <property type="evidence" value="ECO:0007669"/>
    <property type="project" value="UniProtKB-UniRule"/>
</dbReference>
<dbReference type="GO" id="GO:0006012">
    <property type="term" value="P:galactose metabolic process"/>
    <property type="evidence" value="ECO:0007669"/>
    <property type="project" value="UniProtKB-UniRule"/>
</dbReference>
<dbReference type="GO" id="GO:0046872">
    <property type="term" value="F:metal ion binding"/>
    <property type="evidence" value="ECO:0007669"/>
    <property type="project" value="UniProtKB-KW"/>
</dbReference>
<evidence type="ECO:0000313" key="14">
    <source>
        <dbReference type="EMBL" id="NNU16215.1"/>
    </source>
</evidence>
<keyword evidence="5 14" id="KW-0418">Kinase</keyword>
<dbReference type="SUPFAM" id="SSF55060">
    <property type="entry name" value="GHMP Kinase, C-terminal domain"/>
    <property type="match status" value="1"/>
</dbReference>
<sequence>MSITSFFQQSFGVLPDIAVRNPGRVNLIGEHLDYNGGAVLPFALNKGIDLALRRIDAEKVRIRSDRFETPAVFGHGERPEGGWARYAYFSAELARELGWWEGGLEIAIMSDLDHGSGLSSSAALCVATLRALRDQAGRSESDVDIARLARRVENELIGMPCGIMDQMAVAVPRPGQALFLDTRSLEFETIPLPKSHRFITIHTGVYRELADGRYKERKEECDVAKAFFGTDDLCHLELEKVKAAEGLSDAVRRRTVHCITEHKRVVDAAAAMSSADMTTFGTLMNESHASMRDDFEMSVPGVDAVVETCWKAGALGARLTGGGFGGCVVALVEPDKAEALVAEVLSQQSAAFVVDGGVSA</sequence>
<feature type="domain" description="GHMP kinase N-terminal" evidence="11">
    <location>
        <begin position="92"/>
        <end position="170"/>
    </location>
</feature>
<evidence type="ECO:0000256" key="9">
    <source>
        <dbReference type="ARBA" id="ARBA00023277"/>
    </source>
</evidence>
<keyword evidence="3" id="KW-0479">Metal-binding</keyword>
<gene>
    <name evidence="14" type="primary">galK</name>
    <name evidence="14" type="ORF">HK107_07765</name>
</gene>
<dbReference type="PRINTS" id="PR00473">
    <property type="entry name" value="GALCTOKINASE"/>
</dbReference>
<keyword evidence="6" id="KW-0067">ATP-binding</keyword>
<dbReference type="InterPro" id="IPR019539">
    <property type="entry name" value="GalKase_N"/>
</dbReference>
<comment type="similarity">
    <text evidence="1">Belongs to the GHMP kinase family. GalK subfamily.</text>
</comment>